<dbReference type="PANTHER" id="PTHR30540">
    <property type="entry name" value="OSMOTIC STRESS POTASSIUM TRANSPORTER"/>
    <property type="match status" value="1"/>
</dbReference>
<dbReference type="InterPro" id="IPR023051">
    <property type="entry name" value="Kup"/>
</dbReference>
<dbReference type="InterPro" id="IPR003855">
    <property type="entry name" value="K+_transporter"/>
</dbReference>
<dbReference type="Proteomes" id="UP001141619">
    <property type="component" value="Unassembled WGS sequence"/>
</dbReference>
<feature type="transmembrane region" description="Helical" evidence="13">
    <location>
        <begin position="217"/>
        <end position="238"/>
    </location>
</feature>
<comment type="function">
    <text evidence="13">Transport of potassium into the cell. Likely operates as a K(+):H(+) symporter.</text>
</comment>
<reference evidence="16" key="2">
    <citation type="journal article" date="2023" name="Syst. Appl. Microbiol.">
        <title>Govania unica gen. nov., sp. nov., a rare biosphere bacterium that represents a novel family in the class Alphaproteobacteria.</title>
        <authorList>
            <person name="Vandamme P."/>
            <person name="Peeters C."/>
            <person name="Hettiarachchi A."/>
            <person name="Cnockaert M."/>
            <person name="Carlier A."/>
        </authorList>
    </citation>
    <scope>NUCLEOTIDE SEQUENCE</scope>
    <source>
        <strain evidence="16">LMG 31809</strain>
    </source>
</reference>
<evidence type="ECO:0000256" key="1">
    <source>
        <dbReference type="ARBA" id="ARBA00004141"/>
    </source>
</evidence>
<feature type="transmembrane region" description="Helical" evidence="13">
    <location>
        <begin position="369"/>
        <end position="390"/>
    </location>
</feature>
<feature type="domain" description="K+ potassium transporter C-terminal" evidence="15">
    <location>
        <begin position="478"/>
        <end position="626"/>
    </location>
</feature>
<feature type="transmembrane region" description="Helical" evidence="13">
    <location>
        <begin position="250"/>
        <end position="271"/>
    </location>
</feature>
<keyword evidence="5" id="KW-0997">Cell inner membrane</keyword>
<evidence type="ECO:0000256" key="8">
    <source>
        <dbReference type="ARBA" id="ARBA00022847"/>
    </source>
</evidence>
<accession>A0A9X3Z7S0</accession>
<evidence type="ECO:0000256" key="4">
    <source>
        <dbReference type="ARBA" id="ARBA00022475"/>
    </source>
</evidence>
<reference evidence="16" key="1">
    <citation type="submission" date="2022-08" db="EMBL/GenBank/DDBJ databases">
        <authorList>
            <person name="Vandamme P."/>
            <person name="Hettiarachchi A."/>
            <person name="Peeters C."/>
            <person name="Cnockaert M."/>
            <person name="Carlier A."/>
        </authorList>
    </citation>
    <scope>NUCLEOTIDE SEQUENCE</scope>
    <source>
        <strain evidence="16">LMG 31809</strain>
    </source>
</reference>
<dbReference type="GO" id="GO:0015293">
    <property type="term" value="F:symporter activity"/>
    <property type="evidence" value="ECO:0007669"/>
    <property type="project" value="UniProtKB-UniRule"/>
</dbReference>
<evidence type="ECO:0000256" key="5">
    <source>
        <dbReference type="ARBA" id="ARBA00022519"/>
    </source>
</evidence>
<feature type="transmembrane region" description="Helical" evidence="13">
    <location>
        <begin position="139"/>
        <end position="162"/>
    </location>
</feature>
<evidence type="ECO:0000256" key="9">
    <source>
        <dbReference type="ARBA" id="ARBA00022958"/>
    </source>
</evidence>
<comment type="caution">
    <text evidence="16">The sequence shown here is derived from an EMBL/GenBank/DDBJ whole genome shotgun (WGS) entry which is preliminary data.</text>
</comment>
<feature type="transmembrane region" description="Helical" evidence="13">
    <location>
        <begin position="102"/>
        <end position="119"/>
    </location>
</feature>
<comment type="similarity">
    <text evidence="2 13">Belongs to the HAK/KUP transporter (TC 2.A.72) family.</text>
</comment>
<protein>
    <recommendedName>
        <fullName evidence="13">Probable potassium transport system protein Kup</fullName>
    </recommendedName>
</protein>
<feature type="transmembrane region" description="Helical" evidence="13">
    <location>
        <begin position="402"/>
        <end position="422"/>
    </location>
</feature>
<feature type="transmembrane region" description="Helical" evidence="13">
    <location>
        <begin position="342"/>
        <end position="363"/>
    </location>
</feature>
<evidence type="ECO:0000313" key="17">
    <source>
        <dbReference type="Proteomes" id="UP001141619"/>
    </source>
</evidence>
<keyword evidence="9 13" id="KW-0630">Potassium</keyword>
<keyword evidence="10 13" id="KW-1133">Transmembrane helix</keyword>
<feature type="transmembrane region" description="Helical" evidence="13">
    <location>
        <begin position="428"/>
        <end position="445"/>
    </location>
</feature>
<evidence type="ECO:0000256" key="10">
    <source>
        <dbReference type="ARBA" id="ARBA00022989"/>
    </source>
</evidence>
<evidence type="ECO:0000259" key="15">
    <source>
        <dbReference type="Pfam" id="PF22776"/>
    </source>
</evidence>
<keyword evidence="6 13" id="KW-0633">Potassium transport</keyword>
<comment type="subcellular location">
    <subcellularLocation>
        <location evidence="13">Cell membrane</location>
        <topology evidence="13">Multi-pass membrane protein</topology>
    </subcellularLocation>
    <subcellularLocation>
        <location evidence="1">Membrane</location>
        <topology evidence="1">Multi-pass membrane protein</topology>
    </subcellularLocation>
</comment>
<keyword evidence="3 13" id="KW-0813">Transport</keyword>
<keyword evidence="11 13" id="KW-0406">Ion transport</keyword>
<evidence type="ECO:0000256" key="11">
    <source>
        <dbReference type="ARBA" id="ARBA00023065"/>
    </source>
</evidence>
<evidence type="ECO:0000256" key="6">
    <source>
        <dbReference type="ARBA" id="ARBA00022538"/>
    </source>
</evidence>
<organism evidence="16 17">
    <name type="scientific">Govanella unica</name>
    <dbReference type="NCBI Taxonomy" id="2975056"/>
    <lineage>
        <taxon>Bacteria</taxon>
        <taxon>Pseudomonadati</taxon>
        <taxon>Pseudomonadota</taxon>
        <taxon>Alphaproteobacteria</taxon>
        <taxon>Emcibacterales</taxon>
        <taxon>Govanellaceae</taxon>
        <taxon>Govanella</taxon>
    </lineage>
</organism>
<dbReference type="InterPro" id="IPR053952">
    <property type="entry name" value="K_trans_C"/>
</dbReference>
<comment type="catalytic activity">
    <reaction evidence="13">
        <text>K(+)(in) + H(+)(in) = K(+)(out) + H(+)(out)</text>
        <dbReference type="Rhea" id="RHEA:28490"/>
        <dbReference type="ChEBI" id="CHEBI:15378"/>
        <dbReference type="ChEBI" id="CHEBI:29103"/>
    </reaction>
</comment>
<dbReference type="EMBL" id="JANWOI010000003">
    <property type="protein sequence ID" value="MDA5194284.1"/>
    <property type="molecule type" value="Genomic_DNA"/>
</dbReference>
<evidence type="ECO:0000256" key="2">
    <source>
        <dbReference type="ARBA" id="ARBA00007019"/>
    </source>
</evidence>
<dbReference type="GO" id="GO:0005886">
    <property type="term" value="C:plasma membrane"/>
    <property type="evidence" value="ECO:0007669"/>
    <property type="project" value="UniProtKB-SubCell"/>
</dbReference>
<feature type="transmembrane region" description="Helical" evidence="13">
    <location>
        <begin position="291"/>
        <end position="316"/>
    </location>
</feature>
<proteinExistence type="inferred from homology"/>
<keyword evidence="4 13" id="KW-1003">Cell membrane</keyword>
<evidence type="ECO:0000256" key="12">
    <source>
        <dbReference type="ARBA" id="ARBA00023136"/>
    </source>
</evidence>
<dbReference type="GO" id="GO:0015079">
    <property type="term" value="F:potassium ion transmembrane transporter activity"/>
    <property type="evidence" value="ECO:0007669"/>
    <property type="project" value="UniProtKB-UniRule"/>
</dbReference>
<evidence type="ECO:0000259" key="14">
    <source>
        <dbReference type="Pfam" id="PF02705"/>
    </source>
</evidence>
<keyword evidence="8 13" id="KW-0769">Symport</keyword>
<evidence type="ECO:0000256" key="7">
    <source>
        <dbReference type="ARBA" id="ARBA00022692"/>
    </source>
</evidence>
<feature type="transmembrane region" description="Helical" evidence="13">
    <location>
        <begin position="12"/>
        <end position="33"/>
    </location>
</feature>
<dbReference type="Pfam" id="PF02705">
    <property type="entry name" value="K_trans"/>
    <property type="match status" value="1"/>
</dbReference>
<evidence type="ECO:0000313" key="16">
    <source>
        <dbReference type="EMBL" id="MDA5194284.1"/>
    </source>
</evidence>
<dbReference type="AlphaFoldDB" id="A0A9X3Z7S0"/>
<dbReference type="PANTHER" id="PTHR30540:SF79">
    <property type="entry name" value="LOW AFFINITY POTASSIUM TRANSPORT SYSTEM PROTEIN KUP"/>
    <property type="match status" value="1"/>
</dbReference>
<feature type="transmembrane region" description="Helical" evidence="13">
    <location>
        <begin position="169"/>
        <end position="194"/>
    </location>
</feature>
<feature type="domain" description="K+ potassium transporter integral membrane" evidence="14">
    <location>
        <begin position="16"/>
        <end position="467"/>
    </location>
</feature>
<keyword evidence="12 13" id="KW-0472">Membrane</keyword>
<dbReference type="Pfam" id="PF22776">
    <property type="entry name" value="K_trans_C"/>
    <property type="match status" value="1"/>
</dbReference>
<feature type="transmembrane region" description="Helical" evidence="13">
    <location>
        <begin position="53"/>
        <end position="73"/>
    </location>
</feature>
<sequence length="626" mass="68363">MPHAVTEHKKSGIMPLTLGAIGVVFGDIGTSPLYALKECFSGHHPLTADKDHILGVISLIFWLLMGIVSYKYVTIIMRADNRGEGGSLALLALVQRSTRNPILVTLFGILGIFAAGLFYGDSMITPAISVLSAVEGLELAAPSLSKFVIPITLFVLIGLFILQKHGTALIGALFGPVMAMWFTSLALLGILNIIKAPEILWALNPYHAFHFFVLDKWMAFLALGAVVLAVTGAEALYSDMGHFGRSPIRLAWFYLVLPALMLNYMGQGSVLLTNPEAIENPFYYSVPEWGLMPMVVLATLSAVIASQSVITGAYSLTKQAIQLGFLPRLTVVHTSGKEMGQIYIPFVNWLLLISIVGLVLGFGTSSKLAAAYGIAVTGTMLVSTLLILALMMLRWRWAPWKIAAFGAVFLTVDISLFSANATKITHGGWFPLAIGLVVFVMLTTWKRGRSLLSAKLRDEAMPLEDFLGSLSTRVNRVSGTAAFMTGQTAGVPHALLHNMKHNKILHERNLLLTVKVEEVAHVPAEQRLDVTDLGKGFYRVLIHYGFMDDPDVPAALSLGEKCALPIRLMDTSFFLSRETIIPKVGPGMMMWREALFAWMSRNAATAMDFFNLPTNRVVELGTQIEI</sequence>
<name>A0A9X3Z7S0_9PROT</name>
<dbReference type="InterPro" id="IPR053951">
    <property type="entry name" value="K_trans_N"/>
</dbReference>
<dbReference type="HAMAP" id="MF_01522">
    <property type="entry name" value="Kup"/>
    <property type="match status" value="1"/>
</dbReference>
<evidence type="ECO:0000256" key="3">
    <source>
        <dbReference type="ARBA" id="ARBA00022448"/>
    </source>
</evidence>
<keyword evidence="7 13" id="KW-0812">Transmembrane</keyword>
<keyword evidence="17" id="KW-1185">Reference proteome</keyword>
<dbReference type="RefSeq" id="WP_274943987.1">
    <property type="nucleotide sequence ID" value="NZ_JANWOI010000003.1"/>
</dbReference>
<gene>
    <name evidence="13" type="primary">kup</name>
    <name evidence="16" type="ORF">NYP16_10010</name>
</gene>
<evidence type="ECO:0000256" key="13">
    <source>
        <dbReference type="HAMAP-Rule" id="MF_01522"/>
    </source>
</evidence>